<dbReference type="Pfam" id="PF01485">
    <property type="entry name" value="IBR"/>
    <property type="match status" value="2"/>
</dbReference>
<dbReference type="EC" id="2.3.2.31" evidence="3"/>
<name>A0A0P1KLE2_9SACH</name>
<feature type="domain" description="RING-type" evidence="12">
    <location>
        <begin position="183"/>
        <end position="231"/>
    </location>
</feature>
<dbReference type="CDD" id="cd23783">
    <property type="entry name" value="RWD_ScITT1-like"/>
    <property type="match status" value="1"/>
</dbReference>
<evidence type="ECO:0000256" key="8">
    <source>
        <dbReference type="ARBA" id="ARBA00022786"/>
    </source>
</evidence>
<dbReference type="SUPFAM" id="SSF57850">
    <property type="entry name" value="RING/U-box"/>
    <property type="match status" value="3"/>
</dbReference>
<dbReference type="InterPro" id="IPR002867">
    <property type="entry name" value="IBR_dom"/>
</dbReference>
<dbReference type="InterPro" id="IPR013083">
    <property type="entry name" value="Znf_RING/FYVE/PHD"/>
</dbReference>
<dbReference type="InterPro" id="IPR047548">
    <property type="entry name" value="Rcat_RBR_RNF14"/>
</dbReference>
<keyword evidence="7 11" id="KW-0863">Zinc-finger</keyword>
<keyword evidence="5" id="KW-0479">Metal-binding</keyword>
<dbReference type="Proteomes" id="UP000236544">
    <property type="component" value="Unassembled WGS sequence"/>
</dbReference>
<evidence type="ECO:0000256" key="1">
    <source>
        <dbReference type="ARBA" id="ARBA00001798"/>
    </source>
</evidence>
<reference evidence="15" key="1">
    <citation type="submission" date="2015-10" db="EMBL/GenBank/DDBJ databases">
        <authorList>
            <person name="Devillers H."/>
        </authorList>
    </citation>
    <scope>NUCLEOTIDE SEQUENCE [LARGE SCALE GENOMIC DNA]</scope>
</reference>
<evidence type="ECO:0000259" key="13">
    <source>
        <dbReference type="PROSITE" id="PS51873"/>
    </source>
</evidence>
<dbReference type="GO" id="GO:0016567">
    <property type="term" value="P:protein ubiquitination"/>
    <property type="evidence" value="ECO:0007669"/>
    <property type="project" value="InterPro"/>
</dbReference>
<dbReference type="PROSITE" id="PS50089">
    <property type="entry name" value="ZF_RING_2"/>
    <property type="match status" value="1"/>
</dbReference>
<evidence type="ECO:0000256" key="2">
    <source>
        <dbReference type="ARBA" id="ARBA00004906"/>
    </source>
</evidence>
<evidence type="ECO:0000313" key="15">
    <source>
        <dbReference type="Proteomes" id="UP000236544"/>
    </source>
</evidence>
<dbReference type="OrthoDB" id="1431934at2759"/>
<evidence type="ECO:0000256" key="9">
    <source>
        <dbReference type="ARBA" id="ARBA00022833"/>
    </source>
</evidence>
<dbReference type="SMART" id="SM00184">
    <property type="entry name" value="RING"/>
    <property type="match status" value="2"/>
</dbReference>
<dbReference type="EMBL" id="LN890560">
    <property type="protein sequence ID" value="CUS20176.1"/>
    <property type="molecule type" value="Genomic_DNA"/>
</dbReference>
<evidence type="ECO:0000313" key="14">
    <source>
        <dbReference type="EMBL" id="CUS20176.1"/>
    </source>
</evidence>
<keyword evidence="6" id="KW-0677">Repeat</keyword>
<keyword evidence="4" id="KW-0808">Transferase</keyword>
<dbReference type="Gene3D" id="3.30.40.10">
    <property type="entry name" value="Zinc/RING finger domain, C3HC4 (zinc finger)"/>
    <property type="match status" value="1"/>
</dbReference>
<proteinExistence type="inferred from homology"/>
<evidence type="ECO:0000256" key="10">
    <source>
        <dbReference type="ARBA" id="ARBA00044508"/>
    </source>
</evidence>
<comment type="similarity">
    <text evidence="10">Belongs to the RBR family. RNF14 subfamily.</text>
</comment>
<keyword evidence="15" id="KW-1185">Reference proteome</keyword>
<comment type="pathway">
    <text evidence="2">Protein modification; protein ubiquitination.</text>
</comment>
<evidence type="ECO:0000256" key="3">
    <source>
        <dbReference type="ARBA" id="ARBA00012251"/>
    </source>
</evidence>
<gene>
    <name evidence="14" type="ORF">LAQU0_S01e00716g</name>
</gene>
<dbReference type="InterPro" id="IPR031127">
    <property type="entry name" value="E3_UB_ligase_RBR"/>
</dbReference>
<dbReference type="InterPro" id="IPR044066">
    <property type="entry name" value="TRIAD_supradom"/>
</dbReference>
<evidence type="ECO:0000256" key="11">
    <source>
        <dbReference type="PROSITE-ProRule" id="PRU00175"/>
    </source>
</evidence>
<feature type="domain" description="RING-type" evidence="13">
    <location>
        <begin position="179"/>
        <end position="453"/>
    </location>
</feature>
<organism evidence="14 15">
    <name type="scientific">Lachancea quebecensis</name>
    <dbReference type="NCBI Taxonomy" id="1654605"/>
    <lineage>
        <taxon>Eukaryota</taxon>
        <taxon>Fungi</taxon>
        <taxon>Dikarya</taxon>
        <taxon>Ascomycota</taxon>
        <taxon>Saccharomycotina</taxon>
        <taxon>Saccharomycetes</taxon>
        <taxon>Saccharomycetales</taxon>
        <taxon>Saccharomycetaceae</taxon>
        <taxon>Lachancea</taxon>
    </lineage>
</organism>
<keyword evidence="9" id="KW-0862">Zinc</keyword>
<dbReference type="Gene3D" id="1.20.120.1750">
    <property type="match status" value="1"/>
</dbReference>
<comment type="catalytic activity">
    <reaction evidence="1">
        <text>[E2 ubiquitin-conjugating enzyme]-S-ubiquitinyl-L-cysteine + [acceptor protein]-L-lysine = [E2 ubiquitin-conjugating enzyme]-L-cysteine + [acceptor protein]-N(6)-ubiquitinyl-L-lysine.</text>
        <dbReference type="EC" id="2.3.2.31"/>
    </reaction>
</comment>
<dbReference type="CDD" id="cd20354">
    <property type="entry name" value="Rcat_RBR_RNF14"/>
    <property type="match status" value="1"/>
</dbReference>
<sequence>MDEETTRADEDIEILKCMYPELEVAEVSEHLIEAKLAFTVLSQAEVNVIWEPAGCLAPDSSEVRMQNFLGNEIRVVCQRKYYPDFKRGLHYDIKSQWMTEANIKQLSNEIVREFAYQCDNKSEDFDSGFPLLMMLFDFLINNSSSVLFPLNEYTCETWKQFQIINKFKDEVSQLEFNSSKLDCCICLETKKGADMVRLPCNDHILCRPCVTSYYSTMISEGRISNVRCPECPYSEVIPSDANNFQELKAALMTPVIPFKFFEGLLSAEICERYAKFFYDQAFAALYRFSPLSCILCPRCGSWTTKENVDDEMALCSKCEFSFCVFCLHSWHGSRNLCGSSYTVKSEIVEEYSSEDTTAERKKEMEMKYGRRTLQMAAADAVAEKLLDMAIAEENSNLKRCPGCRAVIQRTEGCNNMKCTVCFTFFCYLCGEALDKSDPYYHFREPASTCYARLFEGMPGLVAPM</sequence>
<evidence type="ECO:0000259" key="12">
    <source>
        <dbReference type="PROSITE" id="PS50089"/>
    </source>
</evidence>
<protein>
    <recommendedName>
        <fullName evidence="3">RBR-type E3 ubiquitin transferase</fullName>
        <ecNumber evidence="3">2.3.2.31</ecNumber>
    </recommendedName>
</protein>
<evidence type="ECO:0000256" key="6">
    <source>
        <dbReference type="ARBA" id="ARBA00022737"/>
    </source>
</evidence>
<evidence type="ECO:0000256" key="7">
    <source>
        <dbReference type="ARBA" id="ARBA00022771"/>
    </source>
</evidence>
<dbReference type="GO" id="GO:0061630">
    <property type="term" value="F:ubiquitin protein ligase activity"/>
    <property type="evidence" value="ECO:0007669"/>
    <property type="project" value="UniProtKB-EC"/>
</dbReference>
<dbReference type="PANTHER" id="PTHR11685">
    <property type="entry name" value="RBR FAMILY RING FINGER AND IBR DOMAIN-CONTAINING"/>
    <property type="match status" value="1"/>
</dbReference>
<keyword evidence="8" id="KW-0833">Ubl conjugation pathway</keyword>
<dbReference type="GO" id="GO:0008270">
    <property type="term" value="F:zinc ion binding"/>
    <property type="evidence" value="ECO:0007669"/>
    <property type="project" value="UniProtKB-KW"/>
</dbReference>
<dbReference type="PROSITE" id="PS51873">
    <property type="entry name" value="TRIAD"/>
    <property type="match status" value="1"/>
</dbReference>
<accession>A0A0P1KLE2</accession>
<evidence type="ECO:0000256" key="4">
    <source>
        <dbReference type="ARBA" id="ARBA00022679"/>
    </source>
</evidence>
<evidence type="ECO:0000256" key="5">
    <source>
        <dbReference type="ARBA" id="ARBA00022723"/>
    </source>
</evidence>
<dbReference type="InterPro" id="IPR001841">
    <property type="entry name" value="Znf_RING"/>
</dbReference>
<dbReference type="SMART" id="SM00647">
    <property type="entry name" value="IBR"/>
    <property type="match status" value="2"/>
</dbReference>
<dbReference type="AlphaFoldDB" id="A0A0P1KLE2"/>